<dbReference type="EMBL" id="FOIN01000003">
    <property type="protein sequence ID" value="SET21255.1"/>
    <property type="molecule type" value="Genomic_DNA"/>
</dbReference>
<keyword evidence="2" id="KW-1133">Transmembrane helix</keyword>
<dbReference type="Gene3D" id="2.60.40.10">
    <property type="entry name" value="Immunoglobulins"/>
    <property type="match status" value="1"/>
</dbReference>
<organism evidence="4 5">
    <name type="scientific">Thomasclavelia cocleata</name>
    <dbReference type="NCBI Taxonomy" id="69824"/>
    <lineage>
        <taxon>Bacteria</taxon>
        <taxon>Bacillati</taxon>
        <taxon>Bacillota</taxon>
        <taxon>Erysipelotrichia</taxon>
        <taxon>Erysipelotrichales</taxon>
        <taxon>Coprobacillaceae</taxon>
        <taxon>Thomasclavelia</taxon>
    </lineage>
</organism>
<dbReference type="Pfam" id="PF16403">
    <property type="entry name" value="Bact_surface_Ig-like"/>
    <property type="match status" value="1"/>
</dbReference>
<accession>A0A1I0CNF2</accession>
<dbReference type="InterPro" id="IPR013783">
    <property type="entry name" value="Ig-like_fold"/>
</dbReference>
<name>A0A1I0CNF2_9FIRM</name>
<proteinExistence type="predicted"/>
<keyword evidence="5" id="KW-1185">Reference proteome</keyword>
<sequence length="356" mass="40500">MRDIDYYKQMAFDPRQMQIIRDGLKEGLDVEWYANTSFDYLQMEEILLALKAGLDNDSMNMLCDPRIPYDSMKQMRESIFEQLGVYEKAAEEVKKRKLIRYIIVSMTILASVIIGSLIYINRQTIGYYFEDITLELKEDHIKLGLSESFLAGDYIKKYDKNLKLTLPKEKWFNEIGTYKVTYKLSNKVKTVTQEMIIDVYDDIHPTIELNNSTVEVDYGSVIDAKSYVVKVGDNVDGDLIDKLEIDNTVDTKSAGTYLIKYHVKDNANNEASAEITVIVKDKPVQQTTNKSNETPQKNSNSSKKASNASSYNKFFEGYSIDSYNSACDYAEGLKNAGKISGYEVNPTGTGVQVTCY</sequence>
<evidence type="ECO:0000256" key="2">
    <source>
        <dbReference type="SAM" id="Phobius"/>
    </source>
</evidence>
<evidence type="ECO:0000259" key="3">
    <source>
        <dbReference type="Pfam" id="PF16403"/>
    </source>
</evidence>
<dbReference type="InterPro" id="IPR032179">
    <property type="entry name" value="Cry22Aa_Ig-like"/>
</dbReference>
<protein>
    <recommendedName>
        <fullName evidence="3">Pesticidal crystal protein Cry22Aa Ig-like domain-containing protein</fullName>
    </recommendedName>
</protein>
<feature type="compositionally biased region" description="Polar residues" evidence="1">
    <location>
        <begin position="284"/>
        <end position="296"/>
    </location>
</feature>
<feature type="domain" description="Pesticidal crystal protein Cry22Aa Ig-like" evidence="3">
    <location>
        <begin position="231"/>
        <end position="279"/>
    </location>
</feature>
<dbReference type="AlphaFoldDB" id="A0A1I0CNF2"/>
<keyword evidence="2" id="KW-0472">Membrane</keyword>
<dbReference type="RefSeq" id="WP_092352277.1">
    <property type="nucleotide sequence ID" value="NZ_FOIN01000003.1"/>
</dbReference>
<evidence type="ECO:0000256" key="1">
    <source>
        <dbReference type="SAM" id="MobiDB-lite"/>
    </source>
</evidence>
<reference evidence="5" key="1">
    <citation type="submission" date="2016-10" db="EMBL/GenBank/DDBJ databases">
        <authorList>
            <person name="Varghese N."/>
            <person name="Submissions S."/>
        </authorList>
    </citation>
    <scope>NUCLEOTIDE SEQUENCE [LARGE SCALE GENOMIC DNA]</scope>
    <source>
        <strain evidence="5">DSM 1551</strain>
    </source>
</reference>
<evidence type="ECO:0000313" key="5">
    <source>
        <dbReference type="Proteomes" id="UP000198558"/>
    </source>
</evidence>
<feature type="region of interest" description="Disordered" evidence="1">
    <location>
        <begin position="282"/>
        <end position="307"/>
    </location>
</feature>
<gene>
    <name evidence="4" type="ORF">SAMN04489758_103146</name>
</gene>
<feature type="compositionally biased region" description="Low complexity" evidence="1">
    <location>
        <begin position="297"/>
        <end position="307"/>
    </location>
</feature>
<keyword evidence="2" id="KW-0812">Transmembrane</keyword>
<dbReference type="OrthoDB" id="9760122at2"/>
<dbReference type="Proteomes" id="UP000198558">
    <property type="component" value="Unassembled WGS sequence"/>
</dbReference>
<feature type="transmembrane region" description="Helical" evidence="2">
    <location>
        <begin position="98"/>
        <end position="120"/>
    </location>
</feature>
<dbReference type="GeneID" id="78287599"/>
<evidence type="ECO:0000313" key="4">
    <source>
        <dbReference type="EMBL" id="SET21255.1"/>
    </source>
</evidence>